<keyword evidence="4" id="KW-0597">Phosphoprotein</keyword>
<keyword evidence="6 11" id="KW-0812">Transmembrane</keyword>
<comment type="caution">
    <text evidence="14">The sequence shown here is derived from an EMBL/GenBank/DDBJ whole genome shotgun (WGS) entry which is preliminary data.</text>
</comment>
<organism evidence="14 15">
    <name type="scientific">Frondihabitans cladoniiphilus</name>
    <dbReference type="NCBI Taxonomy" id="715785"/>
    <lineage>
        <taxon>Bacteria</taxon>
        <taxon>Bacillati</taxon>
        <taxon>Actinomycetota</taxon>
        <taxon>Actinomycetes</taxon>
        <taxon>Micrococcales</taxon>
        <taxon>Microbacteriaceae</taxon>
        <taxon>Frondihabitans</taxon>
    </lineage>
</organism>
<dbReference type="InterPro" id="IPR003660">
    <property type="entry name" value="HAMP_dom"/>
</dbReference>
<dbReference type="CDD" id="cd00075">
    <property type="entry name" value="HATPase"/>
    <property type="match status" value="1"/>
</dbReference>
<keyword evidence="5" id="KW-0808">Transferase</keyword>
<dbReference type="SUPFAM" id="SSF55874">
    <property type="entry name" value="ATPase domain of HSP90 chaperone/DNA topoisomerase II/histidine kinase"/>
    <property type="match status" value="1"/>
</dbReference>
<evidence type="ECO:0000256" key="3">
    <source>
        <dbReference type="ARBA" id="ARBA00012438"/>
    </source>
</evidence>
<evidence type="ECO:0000256" key="6">
    <source>
        <dbReference type="ARBA" id="ARBA00022692"/>
    </source>
</evidence>
<keyword evidence="7 14" id="KW-0418">Kinase</keyword>
<evidence type="ECO:0000259" key="13">
    <source>
        <dbReference type="PROSITE" id="PS50885"/>
    </source>
</evidence>
<evidence type="ECO:0000256" key="7">
    <source>
        <dbReference type="ARBA" id="ARBA00022777"/>
    </source>
</evidence>
<evidence type="ECO:0000256" key="8">
    <source>
        <dbReference type="ARBA" id="ARBA00022989"/>
    </source>
</evidence>
<feature type="domain" description="HAMP" evidence="13">
    <location>
        <begin position="216"/>
        <end position="278"/>
    </location>
</feature>
<dbReference type="CDD" id="cd06225">
    <property type="entry name" value="HAMP"/>
    <property type="match status" value="1"/>
</dbReference>
<dbReference type="Gene3D" id="1.10.287.130">
    <property type="match status" value="1"/>
</dbReference>
<dbReference type="Gene3D" id="6.10.340.10">
    <property type="match status" value="1"/>
</dbReference>
<evidence type="ECO:0000313" key="15">
    <source>
        <dbReference type="Proteomes" id="UP001501295"/>
    </source>
</evidence>
<evidence type="ECO:0000256" key="5">
    <source>
        <dbReference type="ARBA" id="ARBA00022679"/>
    </source>
</evidence>
<evidence type="ECO:0000256" key="2">
    <source>
        <dbReference type="ARBA" id="ARBA00004236"/>
    </source>
</evidence>
<dbReference type="InterPro" id="IPR005467">
    <property type="entry name" value="His_kinase_dom"/>
</dbReference>
<dbReference type="Gene3D" id="3.30.565.10">
    <property type="entry name" value="Histidine kinase-like ATPase, C-terminal domain"/>
    <property type="match status" value="1"/>
</dbReference>
<keyword evidence="15" id="KW-1185">Reference proteome</keyword>
<evidence type="ECO:0000256" key="10">
    <source>
        <dbReference type="ARBA" id="ARBA00023136"/>
    </source>
</evidence>
<dbReference type="Pfam" id="PF00672">
    <property type="entry name" value="HAMP"/>
    <property type="match status" value="1"/>
</dbReference>
<dbReference type="PROSITE" id="PS50109">
    <property type="entry name" value="HIS_KIN"/>
    <property type="match status" value="1"/>
</dbReference>
<evidence type="ECO:0000259" key="12">
    <source>
        <dbReference type="PROSITE" id="PS50109"/>
    </source>
</evidence>
<comment type="catalytic activity">
    <reaction evidence="1">
        <text>ATP + protein L-histidine = ADP + protein N-phospho-L-histidine.</text>
        <dbReference type="EC" id="2.7.13.3"/>
    </reaction>
</comment>
<dbReference type="PANTHER" id="PTHR45436">
    <property type="entry name" value="SENSOR HISTIDINE KINASE YKOH"/>
    <property type="match status" value="1"/>
</dbReference>
<dbReference type="SUPFAM" id="SSF47384">
    <property type="entry name" value="Homodimeric domain of signal transducing histidine kinase"/>
    <property type="match status" value="1"/>
</dbReference>
<evidence type="ECO:0000256" key="9">
    <source>
        <dbReference type="ARBA" id="ARBA00023012"/>
    </source>
</evidence>
<proteinExistence type="predicted"/>
<feature type="domain" description="Histidine kinase" evidence="12">
    <location>
        <begin position="293"/>
        <end position="509"/>
    </location>
</feature>
<feature type="transmembrane region" description="Helical" evidence="11">
    <location>
        <begin position="32"/>
        <end position="61"/>
    </location>
</feature>
<comment type="subcellular location">
    <subcellularLocation>
        <location evidence="2">Cell membrane</location>
    </subcellularLocation>
</comment>
<dbReference type="Proteomes" id="UP001501295">
    <property type="component" value="Unassembled WGS sequence"/>
</dbReference>
<dbReference type="PROSITE" id="PS50885">
    <property type="entry name" value="HAMP"/>
    <property type="match status" value="1"/>
</dbReference>
<dbReference type="SMART" id="SM00388">
    <property type="entry name" value="HisKA"/>
    <property type="match status" value="1"/>
</dbReference>
<evidence type="ECO:0000313" key="14">
    <source>
        <dbReference type="EMBL" id="GAA4677303.1"/>
    </source>
</evidence>
<protein>
    <recommendedName>
        <fullName evidence="3">histidine kinase</fullName>
        <ecNumber evidence="3">2.7.13.3</ecNumber>
    </recommendedName>
</protein>
<dbReference type="EC" id="2.7.13.3" evidence="3"/>
<evidence type="ECO:0000256" key="4">
    <source>
        <dbReference type="ARBA" id="ARBA00022553"/>
    </source>
</evidence>
<dbReference type="InterPro" id="IPR003661">
    <property type="entry name" value="HisK_dim/P_dom"/>
</dbReference>
<dbReference type="SMART" id="SM00304">
    <property type="entry name" value="HAMP"/>
    <property type="match status" value="1"/>
</dbReference>
<evidence type="ECO:0000256" key="11">
    <source>
        <dbReference type="SAM" id="Phobius"/>
    </source>
</evidence>
<dbReference type="InterPro" id="IPR050428">
    <property type="entry name" value="TCS_sensor_his_kinase"/>
</dbReference>
<keyword evidence="10 11" id="KW-0472">Membrane</keyword>
<dbReference type="GO" id="GO:0016301">
    <property type="term" value="F:kinase activity"/>
    <property type="evidence" value="ECO:0007669"/>
    <property type="project" value="UniProtKB-KW"/>
</dbReference>
<dbReference type="EMBL" id="BAABLM010000004">
    <property type="protein sequence ID" value="GAA4677303.1"/>
    <property type="molecule type" value="Genomic_DNA"/>
</dbReference>
<dbReference type="CDD" id="cd00082">
    <property type="entry name" value="HisKA"/>
    <property type="match status" value="1"/>
</dbReference>
<dbReference type="PRINTS" id="PR00344">
    <property type="entry name" value="BCTRLSENSOR"/>
</dbReference>
<dbReference type="InterPro" id="IPR003594">
    <property type="entry name" value="HATPase_dom"/>
</dbReference>
<accession>A0ABP8VZU6</accession>
<reference evidence="15" key="1">
    <citation type="journal article" date="2019" name="Int. J. Syst. Evol. Microbiol.">
        <title>The Global Catalogue of Microorganisms (GCM) 10K type strain sequencing project: providing services to taxonomists for standard genome sequencing and annotation.</title>
        <authorList>
            <consortium name="The Broad Institute Genomics Platform"/>
            <consortium name="The Broad Institute Genome Sequencing Center for Infectious Disease"/>
            <person name="Wu L."/>
            <person name="Ma J."/>
        </authorList>
    </citation>
    <scope>NUCLEOTIDE SEQUENCE [LARGE SCALE GENOMIC DNA]</scope>
    <source>
        <strain evidence="15">JCM 18956</strain>
    </source>
</reference>
<dbReference type="PANTHER" id="PTHR45436:SF5">
    <property type="entry name" value="SENSOR HISTIDINE KINASE TRCS"/>
    <property type="match status" value="1"/>
</dbReference>
<dbReference type="Pfam" id="PF00512">
    <property type="entry name" value="HisKA"/>
    <property type="match status" value="1"/>
</dbReference>
<dbReference type="InterPro" id="IPR036097">
    <property type="entry name" value="HisK_dim/P_sf"/>
</dbReference>
<dbReference type="InterPro" id="IPR004358">
    <property type="entry name" value="Sig_transdc_His_kin-like_C"/>
</dbReference>
<feature type="transmembrane region" description="Helical" evidence="11">
    <location>
        <begin position="192"/>
        <end position="215"/>
    </location>
</feature>
<evidence type="ECO:0000256" key="1">
    <source>
        <dbReference type="ARBA" id="ARBA00000085"/>
    </source>
</evidence>
<sequence length="528" mass="55623">MSRLDPASVVRAAPLRRWLSTWRGPMTLRRRLVLSIVALAVGLSVLIGLVSVLVVNSILLAQLDGQVDSSLQRAEAQLTVPSSGSAGFGSDGGRGQSPATITVITAGTEQYGARVGDDGRFTDLSTAIADKLAGVKATGTGGKAVTVNLGGSTGSYRVKAVALAGALNGQAVTVHLAVGLPTAPVTGPVTKLVVIIAIIAAAALAASIAFALLTVRYALGPLQRMAETASRVAEMPLDRGDVALDARVPEEDTDSRTEVGRVGFAMNRMLGHVSHALTSRQQSENKVRQFVADASHELRTPLASVRGYAELTRRMGKDLPEDVVYAMGRIESESIRMTSLVEELLLLARLDEGTDLVLKDVDLTRIVLDAVHDTHVAQTGRRFEVSVPEEPISVQGDAMRLHQIIANLLNNARTHTPEGTEVWVTLSRDDEAKEAVVTVADNGPGIDPAVLPVLFERFARADSSRSRKAGSTGLGLAIVQAVVHSHRGTVEVSSNEPGAVFTVRLPLEVAPAPEGAPVDLPAPVETRS</sequence>
<gene>
    <name evidence="14" type="ORF">GCM10025780_22500</name>
</gene>
<dbReference type="Pfam" id="PF02518">
    <property type="entry name" value="HATPase_c"/>
    <property type="match status" value="1"/>
</dbReference>
<dbReference type="RefSeq" id="WP_345375972.1">
    <property type="nucleotide sequence ID" value="NZ_BAABLM010000004.1"/>
</dbReference>
<name>A0ABP8VZU6_9MICO</name>
<keyword evidence="8 11" id="KW-1133">Transmembrane helix</keyword>
<dbReference type="SMART" id="SM00387">
    <property type="entry name" value="HATPase_c"/>
    <property type="match status" value="1"/>
</dbReference>
<keyword evidence="9" id="KW-0902">Two-component regulatory system</keyword>
<dbReference type="InterPro" id="IPR036890">
    <property type="entry name" value="HATPase_C_sf"/>
</dbReference>